<comment type="caution">
    <text evidence="2">The sequence shown here is derived from an EMBL/GenBank/DDBJ whole genome shotgun (WGS) entry which is preliminary data.</text>
</comment>
<reference evidence="2" key="1">
    <citation type="submission" date="2019-09" db="EMBL/GenBank/DDBJ databases">
        <title>Characterisation of the sponge microbiome using genome-centric metagenomics.</title>
        <authorList>
            <person name="Engelberts J.P."/>
            <person name="Robbins S.J."/>
            <person name="De Goeij J.M."/>
            <person name="Aranda M."/>
            <person name="Bell S.C."/>
            <person name="Webster N.S."/>
        </authorList>
    </citation>
    <scope>NUCLEOTIDE SEQUENCE</scope>
    <source>
        <strain evidence="2">SB0664_bin_27</strain>
    </source>
</reference>
<keyword evidence="1" id="KW-0812">Transmembrane</keyword>
<sequence length="150" mass="16634">MSLQAPLWPIAAARAIIGLLWLFSLRWKLPPDFMPAEGRGLMDWLQLEVAHAAFPFYGRLVEQLVLPNFTLFAWMIFLAELLVGLSLLAGAFTRLGALLGLGLALNLGIGLLEVPGEWPWSYAMLAMWHGLFFVTGAGRVWGLDGLRSRN</sequence>
<evidence type="ECO:0000313" key="2">
    <source>
        <dbReference type="EMBL" id="MXY95920.1"/>
    </source>
</evidence>
<feature type="transmembrane region" description="Helical" evidence="1">
    <location>
        <begin position="7"/>
        <end position="25"/>
    </location>
</feature>
<feature type="transmembrane region" description="Helical" evidence="1">
    <location>
        <begin position="69"/>
        <end position="88"/>
    </location>
</feature>
<keyword evidence="1" id="KW-1133">Transmembrane helix</keyword>
<dbReference type="EMBL" id="VXRG01000182">
    <property type="protein sequence ID" value="MXY95920.1"/>
    <property type="molecule type" value="Genomic_DNA"/>
</dbReference>
<accession>A0A6B0YXZ8</accession>
<proteinExistence type="predicted"/>
<evidence type="ECO:0000256" key="1">
    <source>
        <dbReference type="SAM" id="Phobius"/>
    </source>
</evidence>
<keyword evidence="1" id="KW-0472">Membrane</keyword>
<feature type="transmembrane region" description="Helical" evidence="1">
    <location>
        <begin position="95"/>
        <end position="114"/>
    </location>
</feature>
<protein>
    <submittedName>
        <fullName evidence="2">DoxX family membrane protein</fullName>
    </submittedName>
</protein>
<name>A0A6B0YXZ8_9CHLR</name>
<gene>
    <name evidence="2" type="ORF">F4Y42_20975</name>
</gene>
<dbReference type="AlphaFoldDB" id="A0A6B0YXZ8"/>
<feature type="transmembrane region" description="Helical" evidence="1">
    <location>
        <begin position="120"/>
        <end position="141"/>
    </location>
</feature>
<organism evidence="2">
    <name type="scientific">Caldilineaceae bacterium SB0664_bin_27</name>
    <dbReference type="NCBI Taxonomy" id="2605260"/>
    <lineage>
        <taxon>Bacteria</taxon>
        <taxon>Bacillati</taxon>
        <taxon>Chloroflexota</taxon>
        <taxon>Caldilineae</taxon>
        <taxon>Caldilineales</taxon>
        <taxon>Caldilineaceae</taxon>
    </lineage>
</organism>